<dbReference type="CDD" id="cd01885">
    <property type="entry name" value="EF2"/>
    <property type="match status" value="1"/>
</dbReference>
<dbReference type="OrthoDB" id="364892at2759"/>
<dbReference type="NCBIfam" id="TIGR00231">
    <property type="entry name" value="small_GTP"/>
    <property type="match status" value="1"/>
</dbReference>
<dbReference type="Pfam" id="PF00009">
    <property type="entry name" value="GTP_EFTU"/>
    <property type="match status" value="1"/>
</dbReference>
<reference evidence="11" key="1">
    <citation type="submission" date="2014-03" db="EMBL/GenBank/DDBJ databases">
        <authorList>
            <person name="Casaregola S."/>
        </authorList>
    </citation>
    <scope>NUCLEOTIDE SEQUENCE [LARGE SCALE GENOMIC DNA]</scope>
    <source>
        <strain evidence="11">CLIB 918</strain>
    </source>
</reference>
<gene>
    <name evidence="11" type="ORF">BN980_GECA13s00989g</name>
</gene>
<comment type="caution">
    <text evidence="11">The sequence shown here is derived from an EMBL/GenBank/DDBJ whole genome shotgun (WGS) entry which is preliminary data.</text>
</comment>
<dbReference type="GO" id="GO:0003924">
    <property type="term" value="F:GTPase activity"/>
    <property type="evidence" value="ECO:0007669"/>
    <property type="project" value="InterPro"/>
</dbReference>
<dbReference type="GO" id="GO:0005829">
    <property type="term" value="C:cytosol"/>
    <property type="evidence" value="ECO:0007669"/>
    <property type="project" value="TreeGrafter"/>
</dbReference>
<dbReference type="SMART" id="SM00838">
    <property type="entry name" value="EFG_C"/>
    <property type="match status" value="1"/>
</dbReference>
<dbReference type="InterPro" id="IPR056752">
    <property type="entry name" value="EFL1"/>
</dbReference>
<comment type="catalytic activity">
    <reaction evidence="7">
        <text>GTP + H2O = GDP + phosphate + H(+)</text>
        <dbReference type="Rhea" id="RHEA:19669"/>
        <dbReference type="ChEBI" id="CHEBI:15377"/>
        <dbReference type="ChEBI" id="CHEBI:15378"/>
        <dbReference type="ChEBI" id="CHEBI:37565"/>
        <dbReference type="ChEBI" id="CHEBI:43474"/>
        <dbReference type="ChEBI" id="CHEBI:58189"/>
    </reaction>
</comment>
<dbReference type="Gene3D" id="3.30.70.870">
    <property type="entry name" value="Elongation Factor G (Translational Gtpase), domain 3"/>
    <property type="match status" value="1"/>
</dbReference>
<evidence type="ECO:0000256" key="4">
    <source>
        <dbReference type="ARBA" id="ARBA00022741"/>
    </source>
</evidence>
<dbReference type="Gene3D" id="3.40.50.300">
    <property type="entry name" value="P-loop containing nucleotide triphosphate hydrolases"/>
    <property type="match status" value="1"/>
</dbReference>
<keyword evidence="12" id="KW-1185">Reference proteome</keyword>
<dbReference type="InterPro" id="IPR035647">
    <property type="entry name" value="EFG_III/V"/>
</dbReference>
<evidence type="ECO:0000256" key="7">
    <source>
        <dbReference type="ARBA" id="ARBA00048548"/>
    </source>
</evidence>
<dbReference type="GO" id="GO:1990904">
    <property type="term" value="C:ribonucleoprotein complex"/>
    <property type="evidence" value="ECO:0007669"/>
    <property type="project" value="TreeGrafter"/>
</dbReference>
<evidence type="ECO:0000256" key="1">
    <source>
        <dbReference type="ARBA" id="ARBA00004496"/>
    </source>
</evidence>
<dbReference type="Proteomes" id="UP000242525">
    <property type="component" value="Unassembled WGS sequence"/>
</dbReference>
<dbReference type="GO" id="GO:0043022">
    <property type="term" value="F:ribosome binding"/>
    <property type="evidence" value="ECO:0007669"/>
    <property type="project" value="TreeGrafter"/>
</dbReference>
<dbReference type="InterPro" id="IPR009000">
    <property type="entry name" value="Transl_B-barrel_sf"/>
</dbReference>
<dbReference type="Pfam" id="PF25118">
    <property type="entry name" value="EFL1"/>
    <property type="match status" value="1"/>
</dbReference>
<dbReference type="PANTHER" id="PTHR42908:SF3">
    <property type="entry name" value="ELONGATION FACTOR-LIKE GTPASE 1"/>
    <property type="match status" value="1"/>
</dbReference>
<dbReference type="InterPro" id="IPR000640">
    <property type="entry name" value="EFG_V-like"/>
</dbReference>
<name>A0A0J9XEL4_GEOCN</name>
<dbReference type="InterPro" id="IPR053905">
    <property type="entry name" value="EF-G-like_DII"/>
</dbReference>
<dbReference type="Gene3D" id="2.40.30.10">
    <property type="entry name" value="Translation factors"/>
    <property type="match status" value="1"/>
</dbReference>
<dbReference type="InterPro" id="IPR014721">
    <property type="entry name" value="Ribsml_uS5_D2-typ_fold_subgr"/>
</dbReference>
<dbReference type="PRINTS" id="PR00315">
    <property type="entry name" value="ELONGATNFCT"/>
</dbReference>
<dbReference type="Pfam" id="PF14492">
    <property type="entry name" value="EFG_III"/>
    <property type="match status" value="1"/>
</dbReference>
<dbReference type="SUPFAM" id="SSF54980">
    <property type="entry name" value="EF-G C-terminal domain-like"/>
    <property type="match status" value="2"/>
</dbReference>
<accession>A0A0J9XEL4</accession>
<evidence type="ECO:0000256" key="5">
    <source>
        <dbReference type="ARBA" id="ARBA00022801"/>
    </source>
</evidence>
<dbReference type="FunFam" id="3.30.70.870:FF:000002">
    <property type="entry name" value="Translation elongation factor 2"/>
    <property type="match status" value="1"/>
</dbReference>
<dbReference type="InterPro" id="IPR020568">
    <property type="entry name" value="Ribosomal_Su5_D2-typ_SF"/>
</dbReference>
<dbReference type="EMBL" id="CCBN010000013">
    <property type="protein sequence ID" value="CDO55971.1"/>
    <property type="molecule type" value="Genomic_DNA"/>
</dbReference>
<feature type="domain" description="Tr-type G" evidence="10">
    <location>
        <begin position="16"/>
        <end position="284"/>
    </location>
</feature>
<dbReference type="Pfam" id="PF00679">
    <property type="entry name" value="EFG_C"/>
    <property type="match status" value="1"/>
</dbReference>
<sequence length="1028" mass="114499">MVVSPEILKRLQTTPDLVRNICILAHVDHGKTTLSDSLLASNGIISQNQAGKLRYLDSRPDEQARGITMESSAVSLYFKVARKPLIEGDKPQIKEYLINLIDSPGHIDFSSEVSTASRLCDGALVLVDVVEGVCSQTVNVLRQAWIEKLKPILVINKMDRLIHELQLTPMEAYTHLTRLIEQVNAIMGSFFANERMEDDMKWREQQELASDSNEYVEKSDEDLYFSPEKNNVIFASAIDGWGFNVSQFAAIYERKLGIKREKLEKVLWGDFYFDAKTKKVVGPKHKSKNARPLFVQLVLETIWAVYDSTVVNRDAEKSAKIVAALNLKVNPRDFNAKDGQFLLASIFGQWIPLSVSVLLSVIDRIPSPLAAQAERLPPILDSVIGGKSLKPVVRTAMIDCDRNGPTTAYISKVIAVPEEELLRKTEETTKLTSIQERTRRARELASSINQNNSDVVAAGGDGYEADYGDDDDFDFEALKAAAKKEVAPVREKLIGFSRVFSGTLKVGQELLILQPKYDPQFPDKHCDKVTITDLYLLMGRELINLKEVPAGNIVGIGGLDGKIFKNGTLVSPKYGGPNLASLSNVSAPIVRVAVEPVDPTKLDQLEQGLRLLNLSDPMVQVTVQENGEHILMTAGELHLERCLKDLRERFAKVEIQASKPIVPFRESIVVPKEKTANPRGMVDITNEHLSVKFRIEPLPVEVTKFLNENAARIERLVTSHRNGRAEDETATNEIIDKEGWDSLKKDLAAVYKKSTIKVTDGLFGTSDDKDAVIDKIVNSVVTFGPRRTGPNLLIDPNNTLSRKVFAKSVDQTTHARFPYEESLLTGFQMAVQNGPLSAEPVEGLLCVIESASTVGQGDNVVVADSKVSGQLISQTREQIYRAFLEWSPRMLLATYNCDIQATTEVLGKVYSVITRRRGKILSEEMREGTPFFIIHASIPVVEAFGFSEEIRKKTSGAANPQLVFSGFEVLDEDPFWVPTTEEELEELGELADRENVAKLYMESVRRRKGLAVHEKVVANAEKQRTMKK</sequence>
<dbReference type="STRING" id="1173061.A0A0J9XEL4"/>
<evidence type="ECO:0000313" key="11">
    <source>
        <dbReference type="EMBL" id="CDO55971.1"/>
    </source>
</evidence>
<dbReference type="Gene3D" id="3.90.1430.10">
    <property type="entry name" value="Yeast translation eEF2 (G' domain)"/>
    <property type="match status" value="1"/>
</dbReference>
<keyword evidence="3" id="KW-0690">Ribosome biogenesis</keyword>
<dbReference type="Pfam" id="PF22042">
    <property type="entry name" value="EF-G_D2"/>
    <property type="match status" value="1"/>
</dbReference>
<evidence type="ECO:0000256" key="9">
    <source>
        <dbReference type="ARBA" id="ARBA00081809"/>
    </source>
</evidence>
<dbReference type="GO" id="GO:0005525">
    <property type="term" value="F:GTP binding"/>
    <property type="evidence" value="ECO:0007669"/>
    <property type="project" value="UniProtKB-KW"/>
</dbReference>
<dbReference type="CDD" id="cd04096">
    <property type="entry name" value="eEF2_snRNP_like_C"/>
    <property type="match status" value="1"/>
</dbReference>
<dbReference type="FunFam" id="3.90.1430.10:FF:000002">
    <property type="entry name" value="Elongation factor like GTPase 1"/>
    <property type="match status" value="1"/>
</dbReference>
<dbReference type="SUPFAM" id="SSF54211">
    <property type="entry name" value="Ribosomal protein S5 domain 2-like"/>
    <property type="match status" value="1"/>
</dbReference>
<dbReference type="InterPro" id="IPR041095">
    <property type="entry name" value="EFG_II"/>
</dbReference>
<dbReference type="InterPro" id="IPR027417">
    <property type="entry name" value="P-loop_NTPase"/>
</dbReference>
<dbReference type="CDD" id="cd01681">
    <property type="entry name" value="aeEF2_snRNP_like_IV"/>
    <property type="match status" value="1"/>
</dbReference>
<dbReference type="Gene3D" id="3.30.70.240">
    <property type="match status" value="1"/>
</dbReference>
<comment type="subcellular location">
    <subcellularLocation>
        <location evidence="1">Cytoplasm</location>
    </subcellularLocation>
</comment>
<evidence type="ECO:0000256" key="8">
    <source>
        <dbReference type="ARBA" id="ARBA00068031"/>
    </source>
</evidence>
<protein>
    <recommendedName>
        <fullName evidence="8">Ribosome assembly protein 1</fullName>
    </recommendedName>
    <alternativeName>
        <fullName evidence="9">Elongation factor-like 1</fullName>
    </alternativeName>
</protein>
<evidence type="ECO:0000256" key="6">
    <source>
        <dbReference type="ARBA" id="ARBA00023134"/>
    </source>
</evidence>
<dbReference type="InterPro" id="IPR005225">
    <property type="entry name" value="Small_GTP-bd"/>
</dbReference>
<keyword evidence="4" id="KW-0547">Nucleotide-binding</keyword>
<keyword evidence="5" id="KW-0378">Hydrolase</keyword>
<dbReference type="Gene3D" id="3.30.230.10">
    <property type="match status" value="1"/>
</dbReference>
<evidence type="ECO:0000313" key="12">
    <source>
        <dbReference type="Proteomes" id="UP000242525"/>
    </source>
</evidence>
<dbReference type="SUPFAM" id="SSF50447">
    <property type="entry name" value="Translation proteins"/>
    <property type="match status" value="1"/>
</dbReference>
<keyword evidence="6" id="KW-0342">GTP-binding</keyword>
<evidence type="ECO:0000256" key="2">
    <source>
        <dbReference type="ARBA" id="ARBA00022490"/>
    </source>
</evidence>
<dbReference type="FunFam" id="3.30.70.240:FF:000006">
    <property type="entry name" value="Elongation factor like GTPase 1"/>
    <property type="match status" value="1"/>
</dbReference>
<dbReference type="PROSITE" id="PS51722">
    <property type="entry name" value="G_TR_2"/>
    <property type="match status" value="1"/>
</dbReference>
<evidence type="ECO:0000259" key="10">
    <source>
        <dbReference type="PROSITE" id="PS51722"/>
    </source>
</evidence>
<dbReference type="FunFam" id="3.40.50.300:FF:000746">
    <property type="entry name" value="Ribosome assembly protein 1"/>
    <property type="match status" value="1"/>
</dbReference>
<dbReference type="CDD" id="cd16261">
    <property type="entry name" value="EF2_snRNP_III"/>
    <property type="match status" value="1"/>
</dbReference>
<dbReference type="CDD" id="cd16268">
    <property type="entry name" value="EF2_II"/>
    <property type="match status" value="1"/>
</dbReference>
<dbReference type="InterPro" id="IPR000795">
    <property type="entry name" value="T_Tr_GTP-bd_dom"/>
</dbReference>
<dbReference type="GO" id="GO:0042256">
    <property type="term" value="P:cytosolic ribosome assembly"/>
    <property type="evidence" value="ECO:0007669"/>
    <property type="project" value="TreeGrafter"/>
</dbReference>
<dbReference type="SUPFAM" id="SSF52540">
    <property type="entry name" value="P-loop containing nucleoside triphosphate hydrolases"/>
    <property type="match status" value="1"/>
</dbReference>
<dbReference type="AlphaFoldDB" id="A0A0J9XEL4"/>
<proteinExistence type="predicted"/>
<keyword evidence="2" id="KW-0963">Cytoplasm</keyword>
<dbReference type="PANTHER" id="PTHR42908">
    <property type="entry name" value="TRANSLATION ELONGATION FACTOR-RELATED"/>
    <property type="match status" value="1"/>
</dbReference>
<organism evidence="11 12">
    <name type="scientific">Geotrichum candidum</name>
    <name type="common">Oospora lactis</name>
    <name type="synonym">Dipodascus geotrichum</name>
    <dbReference type="NCBI Taxonomy" id="1173061"/>
    <lineage>
        <taxon>Eukaryota</taxon>
        <taxon>Fungi</taxon>
        <taxon>Dikarya</taxon>
        <taxon>Ascomycota</taxon>
        <taxon>Saccharomycotina</taxon>
        <taxon>Dipodascomycetes</taxon>
        <taxon>Dipodascales</taxon>
        <taxon>Dipodascaceae</taxon>
        <taxon>Geotrichum</taxon>
    </lineage>
</organism>
<evidence type="ECO:0000256" key="3">
    <source>
        <dbReference type="ARBA" id="ARBA00022517"/>
    </source>
</evidence>